<dbReference type="InterPro" id="IPR020471">
    <property type="entry name" value="AKR"/>
</dbReference>
<evidence type="ECO:0000313" key="2">
    <source>
        <dbReference type="EMBL" id="SEK73685.1"/>
    </source>
</evidence>
<name>A0A1H7JJN9_OLID1</name>
<keyword evidence="3" id="KW-1185">Reference proteome</keyword>
<dbReference type="AlphaFoldDB" id="A0A1H7JJN9"/>
<dbReference type="GO" id="GO:0016491">
    <property type="term" value="F:oxidoreductase activity"/>
    <property type="evidence" value="ECO:0007669"/>
    <property type="project" value="InterPro"/>
</dbReference>
<dbReference type="EMBL" id="FOAF01000001">
    <property type="protein sequence ID" value="SEK73685.1"/>
    <property type="molecule type" value="Genomic_DNA"/>
</dbReference>
<dbReference type="PANTHER" id="PTHR42686">
    <property type="entry name" value="GH17980P-RELATED"/>
    <property type="match status" value="1"/>
</dbReference>
<gene>
    <name evidence="2" type="ORF">SAMN05661044_01009</name>
</gene>
<protein>
    <submittedName>
        <fullName evidence="2">Aldo/keto reductase family protein</fullName>
    </submittedName>
</protein>
<organism evidence="2 3">
    <name type="scientific">Olivibacter domesticus</name>
    <name type="common">Pseudosphingobacterium domesticum</name>
    <dbReference type="NCBI Taxonomy" id="407022"/>
    <lineage>
        <taxon>Bacteria</taxon>
        <taxon>Pseudomonadati</taxon>
        <taxon>Bacteroidota</taxon>
        <taxon>Sphingobacteriia</taxon>
        <taxon>Sphingobacteriales</taxon>
        <taxon>Sphingobacteriaceae</taxon>
        <taxon>Olivibacter</taxon>
    </lineage>
</organism>
<dbReference type="Proteomes" id="UP000199421">
    <property type="component" value="Unassembled WGS sequence"/>
</dbReference>
<dbReference type="STRING" id="407022.SAMN05661044_01009"/>
<accession>A0A1H7JJN9</accession>
<dbReference type="RefSeq" id="WP_262496884.1">
    <property type="nucleotide sequence ID" value="NZ_FOAF01000001.1"/>
</dbReference>
<dbReference type="PANTHER" id="PTHR42686:SF1">
    <property type="entry name" value="GH17980P-RELATED"/>
    <property type="match status" value="1"/>
</dbReference>
<dbReference type="GO" id="GO:0005829">
    <property type="term" value="C:cytosol"/>
    <property type="evidence" value="ECO:0007669"/>
    <property type="project" value="TreeGrafter"/>
</dbReference>
<dbReference type="Pfam" id="PF00248">
    <property type="entry name" value="Aldo_ket_red"/>
    <property type="match status" value="1"/>
</dbReference>
<dbReference type="Gene3D" id="3.20.20.100">
    <property type="entry name" value="NADP-dependent oxidoreductase domain"/>
    <property type="match status" value="1"/>
</dbReference>
<evidence type="ECO:0000259" key="1">
    <source>
        <dbReference type="Pfam" id="PF00248"/>
    </source>
</evidence>
<evidence type="ECO:0000313" key="3">
    <source>
        <dbReference type="Proteomes" id="UP000199421"/>
    </source>
</evidence>
<dbReference type="SUPFAM" id="SSF51430">
    <property type="entry name" value="NAD(P)-linked oxidoreductase"/>
    <property type="match status" value="1"/>
</dbReference>
<sequence>METWIKKNAFQLNEQLGLGGVPIGTAFEKISESEAQYILQKAWDLGVRYYDTSPWYGLTRSERTFGAFLKDKPREDFVFSTKVGRLFRKVPENKVPPTMWLDPLPYDFEHSYTADAVKKAIADSLERSGLIISILYIYMISQRIKWATVILIF</sequence>
<dbReference type="InterPro" id="IPR036812">
    <property type="entry name" value="NAD(P)_OxRdtase_dom_sf"/>
</dbReference>
<reference evidence="3" key="1">
    <citation type="submission" date="2016-10" db="EMBL/GenBank/DDBJ databases">
        <authorList>
            <person name="Varghese N."/>
            <person name="Submissions S."/>
        </authorList>
    </citation>
    <scope>NUCLEOTIDE SEQUENCE [LARGE SCALE GENOMIC DNA]</scope>
    <source>
        <strain evidence="3">DSM 18733</strain>
    </source>
</reference>
<proteinExistence type="predicted"/>
<dbReference type="InterPro" id="IPR023210">
    <property type="entry name" value="NADP_OxRdtase_dom"/>
</dbReference>
<feature type="domain" description="NADP-dependent oxidoreductase" evidence="1">
    <location>
        <begin position="16"/>
        <end position="129"/>
    </location>
</feature>